<sequence length="104" mass="12376">MEENKYQVIVSQQAARMLVSHAAFLAEVSTSASEQLLTKFEAAAKSLEQFPTRCPWLRGDYIPQNKYRCLLFSERYLLIYQIQDRIVYVDYIVDCRQNYEWLIR</sequence>
<protein>
    <submittedName>
        <fullName evidence="2">Type II toxin-antitoxin system RelE/ParE family toxin</fullName>
    </submittedName>
</protein>
<dbReference type="EMBL" id="DXHQ01000077">
    <property type="protein sequence ID" value="HIW09016.1"/>
    <property type="molecule type" value="Genomic_DNA"/>
</dbReference>
<name>A0A9D1TW76_9FIRM</name>
<comment type="caution">
    <text evidence="2">The sequence shown here is derived from an EMBL/GenBank/DDBJ whole genome shotgun (WGS) entry which is preliminary data.</text>
</comment>
<reference evidence="2" key="2">
    <citation type="submission" date="2021-04" db="EMBL/GenBank/DDBJ databases">
        <authorList>
            <person name="Gilroy R."/>
        </authorList>
    </citation>
    <scope>NUCLEOTIDE SEQUENCE</scope>
    <source>
        <strain evidence="2">ChiHcolR34-3080</strain>
    </source>
</reference>
<dbReference type="Proteomes" id="UP000823933">
    <property type="component" value="Unassembled WGS sequence"/>
</dbReference>
<dbReference type="Pfam" id="PF05016">
    <property type="entry name" value="ParE_toxin"/>
    <property type="match status" value="1"/>
</dbReference>
<dbReference type="InterPro" id="IPR035093">
    <property type="entry name" value="RelE/ParE_toxin_dom_sf"/>
</dbReference>
<reference evidence="2" key="1">
    <citation type="journal article" date="2021" name="PeerJ">
        <title>Extensive microbial diversity within the chicken gut microbiome revealed by metagenomics and culture.</title>
        <authorList>
            <person name="Gilroy R."/>
            <person name="Ravi A."/>
            <person name="Getino M."/>
            <person name="Pursley I."/>
            <person name="Horton D.L."/>
            <person name="Alikhan N.F."/>
            <person name="Baker D."/>
            <person name="Gharbi K."/>
            <person name="Hall N."/>
            <person name="Watson M."/>
            <person name="Adriaenssens E.M."/>
            <person name="Foster-Nyarko E."/>
            <person name="Jarju S."/>
            <person name="Secka A."/>
            <person name="Antonio M."/>
            <person name="Oren A."/>
            <person name="Chaudhuri R.R."/>
            <person name="La Ragione R."/>
            <person name="Hildebrand F."/>
            <person name="Pallen M.J."/>
        </authorList>
    </citation>
    <scope>NUCLEOTIDE SEQUENCE</scope>
    <source>
        <strain evidence="2">ChiHcolR34-3080</strain>
    </source>
</reference>
<evidence type="ECO:0000256" key="1">
    <source>
        <dbReference type="ARBA" id="ARBA00022649"/>
    </source>
</evidence>
<evidence type="ECO:0000313" key="3">
    <source>
        <dbReference type="Proteomes" id="UP000823933"/>
    </source>
</evidence>
<dbReference type="InterPro" id="IPR007712">
    <property type="entry name" value="RelE/ParE_toxin"/>
</dbReference>
<proteinExistence type="predicted"/>
<dbReference type="Gene3D" id="3.30.2310.20">
    <property type="entry name" value="RelE-like"/>
    <property type="match status" value="1"/>
</dbReference>
<accession>A0A9D1TW76</accession>
<evidence type="ECO:0000313" key="2">
    <source>
        <dbReference type="EMBL" id="HIW09016.1"/>
    </source>
</evidence>
<dbReference type="AlphaFoldDB" id="A0A9D1TW76"/>
<keyword evidence="1" id="KW-1277">Toxin-antitoxin system</keyword>
<organism evidence="2 3">
    <name type="scientific">Candidatus Faecalibacterium intestinigallinarum</name>
    <dbReference type="NCBI Taxonomy" id="2838581"/>
    <lineage>
        <taxon>Bacteria</taxon>
        <taxon>Bacillati</taxon>
        <taxon>Bacillota</taxon>
        <taxon>Clostridia</taxon>
        <taxon>Eubacteriales</taxon>
        <taxon>Oscillospiraceae</taxon>
        <taxon>Faecalibacterium</taxon>
    </lineage>
</organism>
<gene>
    <name evidence="2" type="ORF">H9890_06405</name>
</gene>